<protein>
    <submittedName>
        <fullName evidence="1">Uncharacterized protein</fullName>
    </submittedName>
</protein>
<name>A0A2R2YAZ3_9CAUD</name>
<organism evidence="1 2">
    <name type="scientific">Pseudomonas phage PPSC2</name>
    <dbReference type="NCBI Taxonomy" id="2041350"/>
    <lineage>
        <taxon>Viruses</taxon>
        <taxon>Duplodnaviria</taxon>
        <taxon>Heunggongvirae</taxon>
        <taxon>Uroviricota</taxon>
        <taxon>Caudoviricetes</taxon>
        <taxon>Vandenendeviridae</taxon>
        <taxon>Gorskivirinae</taxon>
        <taxon>Shenlongvirus</taxon>
        <taxon>Shenlongvirus PPSC2</taxon>
    </lineage>
</organism>
<accession>A0A2R2YAZ3</accession>
<evidence type="ECO:0000313" key="1">
    <source>
        <dbReference type="EMBL" id="ATN92802.1"/>
    </source>
</evidence>
<dbReference type="EMBL" id="MF893340">
    <property type="protein sequence ID" value="ATN92802.1"/>
    <property type="molecule type" value="Genomic_DNA"/>
</dbReference>
<sequence>MIDPWARTDFLFQEPKIVAFDFDETISDNEMAWLLVMRLLESKGYHCIVVTWRSPTQYPEDLQFLVDKGYKVYYTSRQAKQTYMAKQGIKVDIWIDDNPYAILNDAP</sequence>
<reference evidence="1 2" key="1">
    <citation type="journal article" date="2018" name="Arch. Virol.">
        <title>Genomic characterization and phylogenetic analysis of the novel Pseudomonas phage PPSC2.</title>
        <authorList>
            <person name="Wu X."/>
            <person name="Wu Y."/>
            <person name="Tang Y."/>
            <person name="Gan B."/>
        </authorList>
    </citation>
    <scope>NUCLEOTIDE SEQUENCE [LARGE SCALE GENOMIC DNA]</scope>
</reference>
<dbReference type="InterPro" id="IPR036412">
    <property type="entry name" value="HAD-like_sf"/>
</dbReference>
<dbReference type="Proteomes" id="UP000244827">
    <property type="component" value="Segment"/>
</dbReference>
<proteinExistence type="predicted"/>
<dbReference type="InterPro" id="IPR023214">
    <property type="entry name" value="HAD_sf"/>
</dbReference>
<dbReference type="Gene3D" id="3.40.50.1000">
    <property type="entry name" value="HAD superfamily/HAD-like"/>
    <property type="match status" value="1"/>
</dbReference>
<gene>
    <name evidence="1" type="ORF">PPSC2_39</name>
</gene>
<evidence type="ECO:0000313" key="2">
    <source>
        <dbReference type="Proteomes" id="UP000244827"/>
    </source>
</evidence>
<dbReference type="SUPFAM" id="SSF56784">
    <property type="entry name" value="HAD-like"/>
    <property type="match status" value="1"/>
</dbReference>
<keyword evidence="2" id="KW-1185">Reference proteome</keyword>